<dbReference type="Gene3D" id="1.10.287.510">
    <property type="entry name" value="Helix hairpin bin"/>
    <property type="match status" value="1"/>
</dbReference>
<reference evidence="8" key="1">
    <citation type="submission" date="2013-08" db="EMBL/GenBank/DDBJ databases">
        <authorList>
            <person name="Mendez C."/>
            <person name="Richter M."/>
            <person name="Ferrer M."/>
            <person name="Sanchez J."/>
        </authorList>
    </citation>
    <scope>NUCLEOTIDE SEQUENCE</scope>
</reference>
<gene>
    <name evidence="8" type="ORF">B1A_02994</name>
</gene>
<keyword evidence="4" id="KW-0067">ATP-binding</keyword>
<evidence type="ECO:0000313" key="8">
    <source>
        <dbReference type="EMBL" id="EQD77370.1"/>
    </source>
</evidence>
<dbReference type="SUPFAM" id="SSF75712">
    <property type="entry name" value="Rad50 coiled-coil Zn hook"/>
    <property type="match status" value="1"/>
</dbReference>
<protein>
    <submittedName>
        <fullName evidence="8">Chromosome segregation protein</fullName>
    </submittedName>
</protein>
<organism evidence="8">
    <name type="scientific">mine drainage metagenome</name>
    <dbReference type="NCBI Taxonomy" id="410659"/>
    <lineage>
        <taxon>unclassified sequences</taxon>
        <taxon>metagenomes</taxon>
        <taxon>ecological metagenomes</taxon>
    </lineage>
</organism>
<dbReference type="SUPFAM" id="SSF52540">
    <property type="entry name" value="P-loop containing nucleoside triphosphate hydrolases"/>
    <property type="match status" value="1"/>
</dbReference>
<proteinExistence type="predicted"/>
<reference evidence="8" key="2">
    <citation type="journal article" date="2014" name="ISME J.">
        <title>Microbial stratification in low pH oxic and suboxic macroscopic growths along an acid mine drainage.</title>
        <authorList>
            <person name="Mendez-Garcia C."/>
            <person name="Mesa V."/>
            <person name="Sprenger R.R."/>
            <person name="Richter M."/>
            <person name="Diez M.S."/>
            <person name="Solano J."/>
            <person name="Bargiela R."/>
            <person name="Golyshina O.V."/>
            <person name="Manteca A."/>
            <person name="Ramos J.L."/>
            <person name="Gallego J.R."/>
            <person name="Llorente I."/>
            <person name="Martins Dos Santos V.A."/>
            <person name="Jensen O.N."/>
            <person name="Pelaez A.I."/>
            <person name="Sanchez J."/>
            <person name="Ferrer M."/>
        </authorList>
    </citation>
    <scope>NUCLEOTIDE SEQUENCE</scope>
</reference>
<dbReference type="AlphaFoldDB" id="T1D4X1"/>
<evidence type="ECO:0000259" key="7">
    <source>
        <dbReference type="Pfam" id="PF04423"/>
    </source>
</evidence>
<feature type="coiled-coil region" evidence="6">
    <location>
        <begin position="194"/>
        <end position="271"/>
    </location>
</feature>
<sequence length="455" mass="52043">MKITENLGIESPSSASLEQKRKILDSELERINSDKSAALNNIRNGNDEINEINQNIILLSDKNLCPLCKQPMTGEHMSELRSDYMKRIEELKGSSSGSENFIRAADVKISKIKRSLNFINSDVGGKLVSLEKNESDIENELNSLSRQEDKVKSEYESFTSADKKLQETEADLKSLEPQWRNFMGLRTLLDSIDIKNLEERITSDNLKINVLEEKNSRISAEIGYFPIKSDLEESEKISKEIESIRIKVEGVEEKRKNLLNYREELETMKMNITVKKGDIKTIEENISTFGFLEESINKEKSNFDSIRDSITRIDTKIKSQNDEMNIIDERIKNSGVEITRLQKMKKALKEIEVIIPAFRRDGIPRLIRVRSSQFITDMTTEIMSHFNLSVEGVKVTEDLDIEVFQNGSVKELQQLSGGERTAVAIALRMAMARYLISNISVLLMDEPTNFLDEDR</sequence>
<evidence type="ECO:0000256" key="3">
    <source>
        <dbReference type="ARBA" id="ARBA00022833"/>
    </source>
</evidence>
<feature type="coiled-coil region" evidence="6">
    <location>
        <begin position="127"/>
        <end position="154"/>
    </location>
</feature>
<dbReference type="InterPro" id="IPR013134">
    <property type="entry name" value="Zn_hook_RAD50"/>
</dbReference>
<comment type="caution">
    <text evidence="8">The sequence shown here is derived from an EMBL/GenBank/DDBJ whole genome shotgun (WGS) entry which is preliminary data.</text>
</comment>
<keyword evidence="1" id="KW-0479">Metal-binding</keyword>
<dbReference type="Gene3D" id="3.40.50.300">
    <property type="entry name" value="P-loop containing nucleotide triphosphate hydrolases"/>
    <property type="match status" value="1"/>
</dbReference>
<dbReference type="PANTHER" id="PTHR32114">
    <property type="entry name" value="ABC TRANSPORTER ABCH.3"/>
    <property type="match status" value="1"/>
</dbReference>
<evidence type="ECO:0000256" key="1">
    <source>
        <dbReference type="ARBA" id="ARBA00022723"/>
    </source>
</evidence>
<name>T1D4X1_9ZZZZ</name>
<dbReference type="GO" id="GO:0046872">
    <property type="term" value="F:metal ion binding"/>
    <property type="evidence" value="ECO:0007669"/>
    <property type="project" value="UniProtKB-KW"/>
</dbReference>
<evidence type="ECO:0000256" key="4">
    <source>
        <dbReference type="ARBA" id="ARBA00022840"/>
    </source>
</evidence>
<dbReference type="Pfam" id="PF04423">
    <property type="entry name" value="Rad50_zn_hook"/>
    <property type="match status" value="1"/>
</dbReference>
<dbReference type="EMBL" id="AUZX01002205">
    <property type="protein sequence ID" value="EQD77370.1"/>
    <property type="molecule type" value="Genomic_DNA"/>
</dbReference>
<accession>T1D4X1</accession>
<feature type="non-terminal residue" evidence="8">
    <location>
        <position position="455"/>
    </location>
</feature>
<keyword evidence="3" id="KW-0862">Zinc</keyword>
<keyword evidence="5 6" id="KW-0175">Coiled coil</keyword>
<dbReference type="InterPro" id="IPR027417">
    <property type="entry name" value="P-loop_NTPase"/>
</dbReference>
<evidence type="ECO:0000256" key="6">
    <source>
        <dbReference type="SAM" id="Coils"/>
    </source>
</evidence>
<feature type="coiled-coil region" evidence="6">
    <location>
        <begin position="14"/>
        <end position="55"/>
    </location>
</feature>
<dbReference type="PANTHER" id="PTHR32114:SF2">
    <property type="entry name" value="ABC TRANSPORTER ABCH.3"/>
    <property type="match status" value="1"/>
</dbReference>
<evidence type="ECO:0000256" key="5">
    <source>
        <dbReference type="ARBA" id="ARBA00023054"/>
    </source>
</evidence>
<keyword evidence="2" id="KW-0547">Nucleotide-binding</keyword>
<feature type="domain" description="Zinc-hook" evidence="7">
    <location>
        <begin position="48"/>
        <end position="91"/>
    </location>
</feature>
<dbReference type="GO" id="GO:0005524">
    <property type="term" value="F:ATP binding"/>
    <property type="evidence" value="ECO:0007669"/>
    <property type="project" value="UniProtKB-KW"/>
</dbReference>
<evidence type="ECO:0000256" key="2">
    <source>
        <dbReference type="ARBA" id="ARBA00022741"/>
    </source>
</evidence>